<feature type="chain" id="PRO_5046315390" evidence="1">
    <location>
        <begin position="28"/>
        <end position="46"/>
    </location>
</feature>
<feature type="signal peptide" evidence="1">
    <location>
        <begin position="1"/>
        <end position="27"/>
    </location>
</feature>
<dbReference type="Proteomes" id="UP001282284">
    <property type="component" value="Unassembled WGS sequence"/>
</dbReference>
<sequence length="46" mass="4998">MVKICRSLLSSVATFTLFLLASLAALASNKGMTKVHDFETNFLSGY</sequence>
<name>A0ABU4GFK5_9BACL</name>
<accession>A0ABU4GFK5</accession>
<evidence type="ECO:0000313" key="3">
    <source>
        <dbReference type="Proteomes" id="UP001282284"/>
    </source>
</evidence>
<reference evidence="2 3" key="1">
    <citation type="submission" date="2023-06" db="EMBL/GenBank/DDBJ databases">
        <title>Sporosarcina sp. nov., isolated from Korean traditional fermented seafood 'Jeotgal'.</title>
        <authorList>
            <person name="Yang A.I."/>
            <person name="Shin N.-R."/>
        </authorList>
    </citation>
    <scope>NUCLEOTIDE SEQUENCE [LARGE SCALE GENOMIC DNA]</scope>
    <source>
        <strain evidence="2 3">KCTC13119</strain>
    </source>
</reference>
<protein>
    <submittedName>
        <fullName evidence="2">Uncharacterized protein</fullName>
    </submittedName>
</protein>
<keyword evidence="3" id="KW-1185">Reference proteome</keyword>
<evidence type="ECO:0000256" key="1">
    <source>
        <dbReference type="SAM" id="SignalP"/>
    </source>
</evidence>
<dbReference type="EMBL" id="JAUBDI010000016">
    <property type="protein sequence ID" value="MDW0114382.1"/>
    <property type="molecule type" value="Genomic_DNA"/>
</dbReference>
<gene>
    <name evidence="2" type="ORF">QT711_14385</name>
</gene>
<comment type="caution">
    <text evidence="2">The sequence shown here is derived from an EMBL/GenBank/DDBJ whole genome shotgun (WGS) entry which is preliminary data.</text>
</comment>
<keyword evidence="1" id="KW-0732">Signal</keyword>
<dbReference type="RefSeq" id="WP_317945380.1">
    <property type="nucleotide sequence ID" value="NZ_JAUBDI010000016.1"/>
</dbReference>
<organism evidence="2 3">
    <name type="scientific">Sporosarcina saromensis</name>
    <dbReference type="NCBI Taxonomy" id="359365"/>
    <lineage>
        <taxon>Bacteria</taxon>
        <taxon>Bacillati</taxon>
        <taxon>Bacillota</taxon>
        <taxon>Bacilli</taxon>
        <taxon>Bacillales</taxon>
        <taxon>Caryophanaceae</taxon>
        <taxon>Sporosarcina</taxon>
    </lineage>
</organism>
<evidence type="ECO:0000313" key="2">
    <source>
        <dbReference type="EMBL" id="MDW0114382.1"/>
    </source>
</evidence>
<proteinExistence type="predicted"/>